<keyword evidence="9" id="KW-1185">Reference proteome</keyword>
<reference evidence="8 9" key="2">
    <citation type="submission" date="2022-06" db="EMBL/GenBank/DDBJ databases">
        <title>Genomic Encyclopedia of Type Strains, Phase I: the one thousand microbial genomes (KMG-I) project.</title>
        <authorList>
            <person name="Kyrpides N."/>
        </authorList>
    </citation>
    <scope>NUCLEOTIDE SEQUENCE [LARGE SCALE GENOMIC DNA]</scope>
    <source>
        <strain evidence="8 9">DSM 43889</strain>
    </source>
</reference>
<dbReference type="PROSITE" id="PS51318">
    <property type="entry name" value="TAT"/>
    <property type="match status" value="1"/>
</dbReference>
<accession>A0ABT1JGL8</accession>
<dbReference type="Proteomes" id="UP000791080">
    <property type="component" value="Unassembled WGS sequence"/>
</dbReference>
<dbReference type="RefSeq" id="WP_026418429.1">
    <property type="nucleotide sequence ID" value="NZ_AUBJ02000001.1"/>
</dbReference>
<evidence type="ECO:0000256" key="6">
    <source>
        <dbReference type="SAM" id="MobiDB-lite"/>
    </source>
</evidence>
<evidence type="ECO:0000256" key="4">
    <source>
        <dbReference type="ARBA" id="ARBA00022729"/>
    </source>
</evidence>
<organism evidence="8 9">
    <name type="scientific">Actinoalloteichus caeruleus DSM 43889</name>
    <dbReference type="NCBI Taxonomy" id="1120930"/>
    <lineage>
        <taxon>Bacteria</taxon>
        <taxon>Bacillati</taxon>
        <taxon>Actinomycetota</taxon>
        <taxon>Actinomycetes</taxon>
        <taxon>Pseudonocardiales</taxon>
        <taxon>Pseudonocardiaceae</taxon>
        <taxon>Actinoalloteichus</taxon>
        <taxon>Actinoalloteichus cyanogriseus</taxon>
    </lineage>
</organism>
<evidence type="ECO:0000256" key="1">
    <source>
        <dbReference type="ARBA" id="ARBA00004196"/>
    </source>
</evidence>
<protein>
    <submittedName>
        <fullName evidence="8">Iron complex transport system substrate-binding protein</fullName>
    </submittedName>
</protein>
<keyword evidence="4" id="KW-0732">Signal</keyword>
<dbReference type="InterPro" id="IPR006311">
    <property type="entry name" value="TAT_signal"/>
</dbReference>
<dbReference type="InterPro" id="IPR019546">
    <property type="entry name" value="TAT_signal_bac_arc"/>
</dbReference>
<sequence>MPTTRTAPPFAPHRIRPRTAWGQLSRRRFLGGVGAAGLVWGVSACGASSSPAEGDDGAGGTRRVDHPLGSTDIPLSPQRVITLDTVTALQVALEHDAPLVASATLDGDVAVPEYLPGGDRDFEHLGFNQVNLEVISQLRPDLVIGNIASLEEHYATLSELTAVVAYENSRDGVEWRRSCRAVADLLGHAEAQEERVREYEDRAARVALDHADVLGTTRIALLRFTTDELRIVTDSVIFSSQVLTDCGVRRTESSTGAEGETYTSVSLEQVSRLDDADAIIYFGGGGAFEGGQVSTTFTTYTESTLWERLPAVRAGNVFEVPRTTWWDGASTSAAHRVIDDLVDVLERLA</sequence>
<feature type="coiled-coil region" evidence="5">
    <location>
        <begin position="182"/>
        <end position="209"/>
    </location>
</feature>
<keyword evidence="3" id="KW-0813">Transport</keyword>
<dbReference type="PANTHER" id="PTHR30532">
    <property type="entry name" value="IRON III DICITRATE-BINDING PERIPLASMIC PROTEIN"/>
    <property type="match status" value="1"/>
</dbReference>
<dbReference type="NCBIfam" id="TIGR01409">
    <property type="entry name" value="TAT_signal_seq"/>
    <property type="match status" value="1"/>
</dbReference>
<evidence type="ECO:0000313" key="8">
    <source>
        <dbReference type="EMBL" id="MCP2331628.1"/>
    </source>
</evidence>
<comment type="caution">
    <text evidence="8">The sequence shown here is derived from an EMBL/GenBank/DDBJ whole genome shotgun (WGS) entry which is preliminary data.</text>
</comment>
<dbReference type="PROSITE" id="PS50983">
    <property type="entry name" value="FE_B12_PBP"/>
    <property type="match status" value="1"/>
</dbReference>
<dbReference type="EMBL" id="AUBJ02000001">
    <property type="protein sequence ID" value="MCP2331628.1"/>
    <property type="molecule type" value="Genomic_DNA"/>
</dbReference>
<dbReference type="Pfam" id="PF01497">
    <property type="entry name" value="Peripla_BP_2"/>
    <property type="match status" value="1"/>
</dbReference>
<dbReference type="InterPro" id="IPR051313">
    <property type="entry name" value="Bact_iron-sidero_bind"/>
</dbReference>
<dbReference type="InterPro" id="IPR002491">
    <property type="entry name" value="ABC_transptr_periplasmic_BD"/>
</dbReference>
<evidence type="ECO:0000259" key="7">
    <source>
        <dbReference type="PROSITE" id="PS50983"/>
    </source>
</evidence>
<dbReference type="SUPFAM" id="SSF53807">
    <property type="entry name" value="Helical backbone' metal receptor"/>
    <property type="match status" value="1"/>
</dbReference>
<proteinExistence type="inferred from homology"/>
<dbReference type="Gene3D" id="3.40.50.1980">
    <property type="entry name" value="Nitrogenase molybdenum iron protein domain"/>
    <property type="match status" value="2"/>
</dbReference>
<evidence type="ECO:0000256" key="2">
    <source>
        <dbReference type="ARBA" id="ARBA00008814"/>
    </source>
</evidence>
<keyword evidence="5" id="KW-0175">Coiled coil</keyword>
<evidence type="ECO:0000256" key="3">
    <source>
        <dbReference type="ARBA" id="ARBA00022448"/>
    </source>
</evidence>
<evidence type="ECO:0000256" key="5">
    <source>
        <dbReference type="SAM" id="Coils"/>
    </source>
</evidence>
<name>A0ABT1JGL8_ACTCY</name>
<feature type="region of interest" description="Disordered" evidence="6">
    <location>
        <begin position="49"/>
        <end position="71"/>
    </location>
</feature>
<feature type="domain" description="Fe/B12 periplasmic-binding" evidence="7">
    <location>
        <begin position="78"/>
        <end position="349"/>
    </location>
</feature>
<dbReference type="PANTHER" id="PTHR30532:SF25">
    <property type="entry name" value="IRON(III) DICITRATE-BINDING PERIPLASMIC PROTEIN"/>
    <property type="match status" value="1"/>
</dbReference>
<gene>
    <name evidence="8" type="ORF">G443_001898</name>
</gene>
<comment type="subcellular location">
    <subcellularLocation>
        <location evidence="1">Cell envelope</location>
    </subcellularLocation>
</comment>
<reference evidence="8 9" key="1">
    <citation type="submission" date="2013-07" db="EMBL/GenBank/DDBJ databases">
        <authorList>
            <consortium name="DOE Joint Genome Institute"/>
            <person name="Reeve W."/>
            <person name="Huntemann M."/>
            <person name="Han J."/>
            <person name="Chen A."/>
            <person name="Kyrpides N."/>
            <person name="Mavromatis K."/>
            <person name="Markowitz V."/>
            <person name="Palaniappan K."/>
            <person name="Ivanova N."/>
            <person name="Schaumberg A."/>
            <person name="Pati A."/>
            <person name="Liolios K."/>
            <person name="Nordberg H.P."/>
            <person name="Cantor M.N."/>
            <person name="Hua S.X."/>
            <person name="Woyke T."/>
        </authorList>
    </citation>
    <scope>NUCLEOTIDE SEQUENCE [LARGE SCALE GENOMIC DNA]</scope>
    <source>
        <strain evidence="8 9">DSM 43889</strain>
    </source>
</reference>
<evidence type="ECO:0000313" key="9">
    <source>
        <dbReference type="Proteomes" id="UP000791080"/>
    </source>
</evidence>
<comment type="similarity">
    <text evidence="2">Belongs to the bacterial solute-binding protein 8 family.</text>
</comment>